<evidence type="ECO:0000313" key="6">
    <source>
        <dbReference type="Proteomes" id="UP001208567"/>
    </source>
</evidence>
<evidence type="ECO:0000313" key="5">
    <source>
        <dbReference type="EMBL" id="GLC29600.1"/>
    </source>
</evidence>
<dbReference type="EMBL" id="BRXR01000001">
    <property type="protein sequence ID" value="GLC29600.1"/>
    <property type="molecule type" value="Genomic_DNA"/>
</dbReference>
<name>A0ABQ5N341_9CLOT</name>
<dbReference type="RefSeq" id="WP_264848892.1">
    <property type="nucleotide sequence ID" value="NZ_BRXR01000001.1"/>
</dbReference>
<proteinExistence type="predicted"/>
<dbReference type="PANTHER" id="PTHR10272">
    <property type="entry name" value="PLATELET-ACTIVATING FACTOR ACETYLHYDROLASE"/>
    <property type="match status" value="1"/>
</dbReference>
<keyword evidence="1" id="KW-0378">Hydrolase</keyword>
<evidence type="ECO:0000256" key="3">
    <source>
        <dbReference type="ARBA" id="ARBA00023098"/>
    </source>
</evidence>
<comment type="caution">
    <text evidence="5">The sequence shown here is derived from an EMBL/GenBank/DDBJ whole genome shotgun (WGS) entry which is preliminary data.</text>
</comment>
<keyword evidence="4" id="KW-1133">Transmembrane helix</keyword>
<evidence type="ECO:0000256" key="2">
    <source>
        <dbReference type="ARBA" id="ARBA00022963"/>
    </source>
</evidence>
<keyword evidence="6" id="KW-1185">Reference proteome</keyword>
<dbReference type="Proteomes" id="UP001208567">
    <property type="component" value="Unassembled WGS sequence"/>
</dbReference>
<evidence type="ECO:0000256" key="4">
    <source>
        <dbReference type="SAM" id="Phobius"/>
    </source>
</evidence>
<evidence type="ECO:0000256" key="1">
    <source>
        <dbReference type="ARBA" id="ARBA00022801"/>
    </source>
</evidence>
<dbReference type="PANTHER" id="PTHR10272:SF0">
    <property type="entry name" value="PLATELET-ACTIVATING FACTOR ACETYLHYDROLASE"/>
    <property type="match status" value="1"/>
</dbReference>
<keyword evidence="4" id="KW-0472">Membrane</keyword>
<evidence type="ECO:0008006" key="7">
    <source>
        <dbReference type="Google" id="ProtNLM"/>
    </source>
</evidence>
<dbReference type="Pfam" id="PF03403">
    <property type="entry name" value="PAF-AH_p_II"/>
    <property type="match status" value="2"/>
</dbReference>
<dbReference type="Gene3D" id="3.40.50.1820">
    <property type="entry name" value="alpha/beta hydrolase"/>
    <property type="match status" value="1"/>
</dbReference>
<dbReference type="SUPFAM" id="SSF53474">
    <property type="entry name" value="alpha/beta-Hydrolases"/>
    <property type="match status" value="1"/>
</dbReference>
<keyword evidence="3" id="KW-0443">Lipid metabolism</keyword>
<gene>
    <name evidence="5" type="ORF">bsdE14_10100</name>
</gene>
<keyword evidence="2" id="KW-0442">Lipid degradation</keyword>
<organism evidence="5 6">
    <name type="scientific">Clostridium omnivorum</name>
    <dbReference type="NCBI Taxonomy" id="1604902"/>
    <lineage>
        <taxon>Bacteria</taxon>
        <taxon>Bacillati</taxon>
        <taxon>Bacillota</taxon>
        <taxon>Clostridia</taxon>
        <taxon>Eubacteriales</taxon>
        <taxon>Clostridiaceae</taxon>
        <taxon>Clostridium</taxon>
    </lineage>
</organism>
<dbReference type="InterPro" id="IPR029058">
    <property type="entry name" value="AB_hydrolase_fold"/>
</dbReference>
<protein>
    <recommendedName>
        <fullName evidence="7">Alpha/beta hydrolase</fullName>
    </recommendedName>
</protein>
<accession>A0ABQ5N341</accession>
<keyword evidence="4" id="KW-0812">Transmembrane</keyword>
<reference evidence="5 6" key="1">
    <citation type="journal article" date="2024" name="Int. J. Syst. Evol. Microbiol.">
        <title>Clostridium omnivorum sp. nov., isolated from anoxic soil under the treatment of reductive soil disinfestation.</title>
        <authorList>
            <person name="Ueki A."/>
            <person name="Tonouchi A."/>
            <person name="Kaku N."/>
            <person name="Honma S."/>
            <person name="Ueki K."/>
        </authorList>
    </citation>
    <scope>NUCLEOTIDE SEQUENCE [LARGE SCALE GENOMIC DNA]</scope>
    <source>
        <strain evidence="5 6">E14</strain>
    </source>
</reference>
<sequence>MIPKKLILKPFLYVITAVVILLASVSIYFLNERNKIVALPKPTGSYAVGRTTYDWIDPSRNETFTEANGSKRKLDVWVWYPADLKENTKKAEYLPGRWKTEQEKSAGMMIYLQQNLTKIQTNSYEEALLSTKQAKYPLVVFEPGMGKIVFNYTALAENLASHGYIVLAINPTFSSDFVVFSDGSTAYKTSKGSMPEGDATDKELNDAGLKLVKTWSKDMSFAISKFSEMSLVKGNMWTEHVDMEHVGAFGHSFGGAASAEASATDERIKASIDIDGYLYGVQKSPQKPLMFIMSQHGQNEIDLLENNKIHDFYNSINKDRYIIEIPKAAHFSFTDNTLFFSPILKAMGIYGTINWERGLQITNSYIATFFDKYLKNVDSNLLDQK</sequence>
<feature type="transmembrane region" description="Helical" evidence="4">
    <location>
        <begin position="12"/>
        <end position="30"/>
    </location>
</feature>